<gene>
    <name evidence="1" type="ORF">OsI_36327</name>
</gene>
<sequence>MVFRARAGMVDEDWYYHAAGVGAVAGSHARGSMAGAGSIYSWGLRLRVRDHSTRRAAGTAGSFDVSGWRFLALGNASRRTPG</sequence>
<evidence type="ECO:0000313" key="2">
    <source>
        <dbReference type="Proteomes" id="UP000007015"/>
    </source>
</evidence>
<dbReference type="Proteomes" id="UP000007015">
    <property type="component" value="Chromosome 11"/>
</dbReference>
<keyword evidence="2" id="KW-1185">Reference proteome</keyword>
<dbReference type="AlphaFoldDB" id="B8BKU6"/>
<evidence type="ECO:0000313" key="1">
    <source>
        <dbReference type="EMBL" id="EEC68281.1"/>
    </source>
</evidence>
<dbReference type="Gramene" id="BGIOSGA033886-TA">
    <property type="protein sequence ID" value="BGIOSGA033886-PA"/>
    <property type="gene ID" value="BGIOSGA033886"/>
</dbReference>
<proteinExistence type="predicted"/>
<dbReference type="HOGENOM" id="CLU_2562421_0_0_1"/>
<organism evidence="1 2">
    <name type="scientific">Oryza sativa subsp. indica</name>
    <name type="common">Rice</name>
    <dbReference type="NCBI Taxonomy" id="39946"/>
    <lineage>
        <taxon>Eukaryota</taxon>
        <taxon>Viridiplantae</taxon>
        <taxon>Streptophyta</taxon>
        <taxon>Embryophyta</taxon>
        <taxon>Tracheophyta</taxon>
        <taxon>Spermatophyta</taxon>
        <taxon>Magnoliopsida</taxon>
        <taxon>Liliopsida</taxon>
        <taxon>Poales</taxon>
        <taxon>Poaceae</taxon>
        <taxon>BOP clade</taxon>
        <taxon>Oryzoideae</taxon>
        <taxon>Oryzeae</taxon>
        <taxon>Oryzinae</taxon>
        <taxon>Oryza</taxon>
        <taxon>Oryza sativa</taxon>
    </lineage>
</organism>
<dbReference type="EMBL" id="CM000136">
    <property type="protein sequence ID" value="EEC68281.1"/>
    <property type="molecule type" value="Genomic_DNA"/>
</dbReference>
<accession>B8BKU6</accession>
<reference evidence="1 2" key="1">
    <citation type="journal article" date="2005" name="PLoS Biol.">
        <title>The genomes of Oryza sativa: a history of duplications.</title>
        <authorList>
            <person name="Yu J."/>
            <person name="Wang J."/>
            <person name="Lin W."/>
            <person name="Li S."/>
            <person name="Li H."/>
            <person name="Zhou J."/>
            <person name="Ni P."/>
            <person name="Dong W."/>
            <person name="Hu S."/>
            <person name="Zeng C."/>
            <person name="Zhang J."/>
            <person name="Zhang Y."/>
            <person name="Li R."/>
            <person name="Xu Z."/>
            <person name="Li S."/>
            <person name="Li X."/>
            <person name="Zheng H."/>
            <person name="Cong L."/>
            <person name="Lin L."/>
            <person name="Yin J."/>
            <person name="Geng J."/>
            <person name="Li G."/>
            <person name="Shi J."/>
            <person name="Liu J."/>
            <person name="Lv H."/>
            <person name="Li J."/>
            <person name="Wang J."/>
            <person name="Deng Y."/>
            <person name="Ran L."/>
            <person name="Shi X."/>
            <person name="Wang X."/>
            <person name="Wu Q."/>
            <person name="Li C."/>
            <person name="Ren X."/>
            <person name="Wang J."/>
            <person name="Wang X."/>
            <person name="Li D."/>
            <person name="Liu D."/>
            <person name="Zhang X."/>
            <person name="Ji Z."/>
            <person name="Zhao W."/>
            <person name="Sun Y."/>
            <person name="Zhang Z."/>
            <person name="Bao J."/>
            <person name="Han Y."/>
            <person name="Dong L."/>
            <person name="Ji J."/>
            <person name="Chen P."/>
            <person name="Wu S."/>
            <person name="Liu J."/>
            <person name="Xiao Y."/>
            <person name="Bu D."/>
            <person name="Tan J."/>
            <person name="Yang L."/>
            <person name="Ye C."/>
            <person name="Zhang J."/>
            <person name="Xu J."/>
            <person name="Zhou Y."/>
            <person name="Yu Y."/>
            <person name="Zhang B."/>
            <person name="Zhuang S."/>
            <person name="Wei H."/>
            <person name="Liu B."/>
            <person name="Lei M."/>
            <person name="Yu H."/>
            <person name="Li Y."/>
            <person name="Xu H."/>
            <person name="Wei S."/>
            <person name="He X."/>
            <person name="Fang L."/>
            <person name="Zhang Z."/>
            <person name="Zhang Y."/>
            <person name="Huang X."/>
            <person name="Su Z."/>
            <person name="Tong W."/>
            <person name="Li J."/>
            <person name="Tong Z."/>
            <person name="Li S."/>
            <person name="Ye J."/>
            <person name="Wang L."/>
            <person name="Fang L."/>
            <person name="Lei T."/>
            <person name="Chen C."/>
            <person name="Chen H."/>
            <person name="Xu Z."/>
            <person name="Li H."/>
            <person name="Huang H."/>
            <person name="Zhang F."/>
            <person name="Xu H."/>
            <person name="Li N."/>
            <person name="Zhao C."/>
            <person name="Li S."/>
            <person name="Dong L."/>
            <person name="Huang Y."/>
            <person name="Li L."/>
            <person name="Xi Y."/>
            <person name="Qi Q."/>
            <person name="Li W."/>
            <person name="Zhang B."/>
            <person name="Hu W."/>
            <person name="Zhang Y."/>
            <person name="Tian X."/>
            <person name="Jiao Y."/>
            <person name="Liang X."/>
            <person name="Jin J."/>
            <person name="Gao L."/>
            <person name="Zheng W."/>
            <person name="Hao B."/>
            <person name="Liu S."/>
            <person name="Wang W."/>
            <person name="Yuan L."/>
            <person name="Cao M."/>
            <person name="McDermott J."/>
            <person name="Samudrala R."/>
            <person name="Wang J."/>
            <person name="Wong G.K."/>
            <person name="Yang H."/>
        </authorList>
    </citation>
    <scope>NUCLEOTIDE SEQUENCE [LARGE SCALE GENOMIC DNA]</scope>
    <source>
        <strain evidence="2">cv. 93-11</strain>
    </source>
</reference>
<name>B8BKU6_ORYSI</name>
<protein>
    <submittedName>
        <fullName evidence="1">Uncharacterized protein</fullName>
    </submittedName>
</protein>